<dbReference type="GO" id="GO:0046872">
    <property type="term" value="F:metal ion binding"/>
    <property type="evidence" value="ECO:0007669"/>
    <property type="project" value="UniProtKB-KW"/>
</dbReference>
<proteinExistence type="inferred from homology"/>
<dbReference type="EMBL" id="PJQL01000420">
    <property type="protein sequence ID" value="RCH95916.1"/>
    <property type="molecule type" value="Genomic_DNA"/>
</dbReference>
<evidence type="ECO:0000256" key="7">
    <source>
        <dbReference type="RuleBase" id="RU004447"/>
    </source>
</evidence>
<dbReference type="GO" id="GO:0051603">
    <property type="term" value="P:proteolysis involved in protein catabolic process"/>
    <property type="evidence" value="ECO:0007669"/>
    <property type="project" value="TreeGrafter"/>
</dbReference>
<dbReference type="FunFam" id="3.30.830.10:FF:000004">
    <property type="entry name" value="Putative insulin-degrading enzyme"/>
    <property type="match status" value="1"/>
</dbReference>
<dbReference type="PANTHER" id="PTHR43690">
    <property type="entry name" value="NARDILYSIN"/>
    <property type="match status" value="1"/>
</dbReference>
<accession>A0A367K156</accession>
<dbReference type="SUPFAM" id="SSF63411">
    <property type="entry name" value="LuxS/MPP-like metallohydrolase"/>
    <property type="match status" value="1"/>
</dbReference>
<dbReference type="Gene3D" id="3.30.830.10">
    <property type="entry name" value="Metalloenzyme, LuxS/M16 peptidase-like"/>
    <property type="match status" value="1"/>
</dbReference>
<dbReference type="STRING" id="86630.A0A367K156"/>
<evidence type="ECO:0000313" key="11">
    <source>
        <dbReference type="Proteomes" id="UP000252139"/>
    </source>
</evidence>
<reference evidence="10 11" key="1">
    <citation type="journal article" date="2018" name="G3 (Bethesda)">
        <title>Phylogenetic and Phylogenomic Definition of Rhizopus Species.</title>
        <authorList>
            <person name="Gryganskyi A.P."/>
            <person name="Golan J."/>
            <person name="Dolatabadi S."/>
            <person name="Mondo S."/>
            <person name="Robb S."/>
            <person name="Idnurm A."/>
            <person name="Muszewska A."/>
            <person name="Steczkiewicz K."/>
            <person name="Masonjones S."/>
            <person name="Liao H.L."/>
            <person name="Gajdeczka M.T."/>
            <person name="Anike F."/>
            <person name="Vuek A."/>
            <person name="Anishchenko I.M."/>
            <person name="Voigt K."/>
            <person name="de Hoog G.S."/>
            <person name="Smith M.E."/>
            <person name="Heitman J."/>
            <person name="Vilgalys R."/>
            <person name="Stajich J.E."/>
        </authorList>
    </citation>
    <scope>NUCLEOTIDE SEQUENCE [LARGE SCALE GENOMIC DNA]</scope>
    <source>
        <strain evidence="10 11">CBS 357.93</strain>
    </source>
</reference>
<dbReference type="GO" id="GO:0005739">
    <property type="term" value="C:mitochondrion"/>
    <property type="evidence" value="ECO:0007669"/>
    <property type="project" value="TreeGrafter"/>
</dbReference>
<evidence type="ECO:0000313" key="10">
    <source>
        <dbReference type="EMBL" id="RCH95916.1"/>
    </source>
</evidence>
<dbReference type="GO" id="GO:0004222">
    <property type="term" value="F:metalloendopeptidase activity"/>
    <property type="evidence" value="ECO:0007669"/>
    <property type="project" value="InterPro"/>
</dbReference>
<protein>
    <submittedName>
        <fullName evidence="10">Insulinase (Peptidase M16)</fullName>
    </submittedName>
</protein>
<evidence type="ECO:0000256" key="5">
    <source>
        <dbReference type="ARBA" id="ARBA00022833"/>
    </source>
</evidence>
<organism evidence="10 11">
    <name type="scientific">Rhizopus azygosporus</name>
    <name type="common">Rhizopus microsporus var. azygosporus</name>
    <dbReference type="NCBI Taxonomy" id="86630"/>
    <lineage>
        <taxon>Eukaryota</taxon>
        <taxon>Fungi</taxon>
        <taxon>Fungi incertae sedis</taxon>
        <taxon>Mucoromycota</taxon>
        <taxon>Mucoromycotina</taxon>
        <taxon>Mucoromycetes</taxon>
        <taxon>Mucorales</taxon>
        <taxon>Mucorineae</taxon>
        <taxon>Rhizopodaceae</taxon>
        <taxon>Rhizopus</taxon>
    </lineage>
</organism>
<evidence type="ECO:0000256" key="4">
    <source>
        <dbReference type="ARBA" id="ARBA00022801"/>
    </source>
</evidence>
<evidence type="ECO:0000256" key="6">
    <source>
        <dbReference type="ARBA" id="ARBA00023049"/>
    </source>
</evidence>
<keyword evidence="6" id="KW-0482">Metalloprotease</keyword>
<dbReference type="InterPro" id="IPR007863">
    <property type="entry name" value="Peptidase_M16_C"/>
</dbReference>
<feature type="domain" description="Peptidase M16 N-terminal" evidence="8">
    <location>
        <begin position="232"/>
        <end position="368"/>
    </location>
</feature>
<dbReference type="PROSITE" id="PS00143">
    <property type="entry name" value="INSULINASE"/>
    <property type="match status" value="1"/>
</dbReference>
<dbReference type="Pfam" id="PF00675">
    <property type="entry name" value="Peptidase_M16"/>
    <property type="match status" value="1"/>
</dbReference>
<dbReference type="InterPro" id="IPR050626">
    <property type="entry name" value="Peptidase_M16"/>
</dbReference>
<dbReference type="Proteomes" id="UP000252139">
    <property type="component" value="Unassembled WGS sequence"/>
</dbReference>
<dbReference type="InterPro" id="IPR011249">
    <property type="entry name" value="Metalloenz_LuxS/M16"/>
</dbReference>
<keyword evidence="2" id="KW-0645">Protease</keyword>
<dbReference type="AlphaFoldDB" id="A0A367K156"/>
<dbReference type="PANTHER" id="PTHR43690:SF18">
    <property type="entry name" value="INSULIN-DEGRADING ENZYME-RELATED"/>
    <property type="match status" value="1"/>
</dbReference>
<keyword evidence="5" id="KW-0862">Zinc</keyword>
<dbReference type="Pfam" id="PF05193">
    <property type="entry name" value="Peptidase_M16_C"/>
    <property type="match status" value="1"/>
</dbReference>
<evidence type="ECO:0000256" key="3">
    <source>
        <dbReference type="ARBA" id="ARBA00022723"/>
    </source>
</evidence>
<evidence type="ECO:0000259" key="8">
    <source>
        <dbReference type="Pfam" id="PF00675"/>
    </source>
</evidence>
<feature type="domain" description="Peptidase M16 C-terminal" evidence="9">
    <location>
        <begin position="395"/>
        <end position="473"/>
    </location>
</feature>
<keyword evidence="3" id="KW-0479">Metal-binding</keyword>
<dbReference type="OrthoDB" id="952271at2759"/>
<comment type="caution">
    <text evidence="10">The sequence shown here is derived from an EMBL/GenBank/DDBJ whole genome shotgun (WGS) entry which is preliminary data.</text>
</comment>
<evidence type="ECO:0000256" key="1">
    <source>
        <dbReference type="ARBA" id="ARBA00007261"/>
    </source>
</evidence>
<gene>
    <name evidence="10" type="primary">IDE1_6</name>
    <name evidence="10" type="ORF">CU097_014193</name>
</gene>
<dbReference type="GO" id="GO:0005829">
    <property type="term" value="C:cytosol"/>
    <property type="evidence" value="ECO:0007669"/>
    <property type="project" value="TreeGrafter"/>
</dbReference>
<keyword evidence="4" id="KW-0378">Hydrolase</keyword>
<keyword evidence="11" id="KW-1185">Reference proteome</keyword>
<comment type="similarity">
    <text evidence="1 7">Belongs to the peptidase M16 family.</text>
</comment>
<dbReference type="GO" id="GO:0043171">
    <property type="term" value="P:peptide catabolic process"/>
    <property type="evidence" value="ECO:0007669"/>
    <property type="project" value="TreeGrafter"/>
</dbReference>
<dbReference type="InterPro" id="IPR001431">
    <property type="entry name" value="Pept_M16_Zn_BS"/>
</dbReference>
<feature type="non-terminal residue" evidence="10">
    <location>
        <position position="480"/>
    </location>
</feature>
<evidence type="ECO:0000259" key="9">
    <source>
        <dbReference type="Pfam" id="PF05193"/>
    </source>
</evidence>
<name>A0A367K156_RHIAZ</name>
<evidence type="ECO:0000256" key="2">
    <source>
        <dbReference type="ARBA" id="ARBA00022670"/>
    </source>
</evidence>
<sequence>MKAYSTILECYFFYCFDFGKLKIRIIQDLTALASEEGRMFLNSIYTDGYTCRVSFAKHKDENPFGAVKLQLHDFNNEEIDDHFRVCTVHPGRRDTFNSCHDGDDFRRLTTVEYYTTSGSPGRMRKEDNRKIRNGLKEIETDIPTAKTANVEQFTRHIQYIFTNLDAFFDFYDFTGSEKSASEMITTKEIPSSSTSDWELVGNYWLYKKPLEKSDNDDRDYRLIKLASNELQVLLVHDKNTDKASAALDVHVGHISDPPTLQGLAHFCEHLLFMGTEKYPKENDYNQYLSEHSGFSNAFTSVEDTNYYFEVAHSHLEGALDRFAQFFISPLFSDSCTERELKAVDSEHKKNKQQDSWRIFQLEKSLCNPSHPYCNFGTGNLETLYENPKANGQDIRQELLKFHDTYYSANIMKLCILGRESLDQLTEWAVEKFKDVRNKSIEPPSFPDNPLTKKELMPVKDVRILEMTFPFPDQRPLYAVQ</sequence>
<dbReference type="InterPro" id="IPR011765">
    <property type="entry name" value="Pept_M16_N"/>
</dbReference>